<feature type="transmembrane region" description="Helical" evidence="6">
    <location>
        <begin position="196"/>
        <end position="215"/>
    </location>
</feature>
<dbReference type="AlphaFoldDB" id="A0A5C1YKD5"/>
<evidence type="ECO:0000313" key="9">
    <source>
        <dbReference type="Proteomes" id="UP000324536"/>
    </source>
</evidence>
<feature type="transmembrane region" description="Helical" evidence="6">
    <location>
        <begin position="132"/>
        <end position="150"/>
    </location>
</feature>
<keyword evidence="2" id="KW-1003">Cell membrane</keyword>
<keyword evidence="5 6" id="KW-0472">Membrane</keyword>
<keyword evidence="3 6" id="KW-0812">Transmembrane</keyword>
<keyword evidence="9" id="KW-1185">Reference proteome</keyword>
<feature type="domain" description="EamA" evidence="7">
    <location>
        <begin position="171"/>
        <end position="297"/>
    </location>
</feature>
<reference evidence="8 9" key="1">
    <citation type="submission" date="2019-09" db="EMBL/GenBank/DDBJ databases">
        <title>Genome sequencing of strain KACC 21233.</title>
        <authorList>
            <person name="Heo J."/>
            <person name="Kim S.-J."/>
            <person name="Kim J.-S."/>
            <person name="Hong S.-B."/>
            <person name="Kwon S.-W."/>
        </authorList>
    </citation>
    <scope>NUCLEOTIDE SEQUENCE [LARGE SCALE GENOMIC DNA]</scope>
    <source>
        <strain evidence="8 9">KACC 21233</strain>
    </source>
</reference>
<dbReference type="KEGG" id="acek:FLP30_01065"/>
<dbReference type="Proteomes" id="UP000324536">
    <property type="component" value="Chromosome"/>
</dbReference>
<feature type="transmembrane region" description="Helical" evidence="6">
    <location>
        <begin position="105"/>
        <end position="125"/>
    </location>
</feature>
<evidence type="ECO:0000256" key="6">
    <source>
        <dbReference type="SAM" id="Phobius"/>
    </source>
</evidence>
<evidence type="ECO:0000256" key="2">
    <source>
        <dbReference type="ARBA" id="ARBA00022475"/>
    </source>
</evidence>
<comment type="subcellular location">
    <subcellularLocation>
        <location evidence="1">Cell membrane</location>
        <topology evidence="1">Multi-pass membrane protein</topology>
    </subcellularLocation>
</comment>
<feature type="transmembrane region" description="Helical" evidence="6">
    <location>
        <begin position="20"/>
        <end position="37"/>
    </location>
</feature>
<dbReference type="RefSeq" id="WP_149277964.1">
    <property type="nucleotide sequence ID" value="NZ_CP043506.1"/>
</dbReference>
<gene>
    <name evidence="8" type="ORF">FLP30_01065</name>
</gene>
<sequence>MPTIQNSRSSALTKEHRATLIGLTAIMSWSLAVGWVRSISNDYGPVGGMALMYTVASALLFLLPGRVDFKTISYRYLLLGGVLFTGTELTFSLSIGYAVNNHQAIEVSMINYLWPTFTMIAFILLNGRRPTLLIIPGVLMSAAGVFRVLAEGHGIEFAAIYRDIASNPLSYGLALSSAILWTLYCTLAARMSGGKNYVPLFFVVVATILWGKFLLSSDSMVMPNGTAIVHLLGGAAAMAAGYAAWNTGILHGNRTLLAGASYFIPVLSAAFAAFLLQTHLTVTFWLGAGMVCGGSVLCWVATRRT</sequence>
<feature type="transmembrane region" description="Helical" evidence="6">
    <location>
        <begin position="170"/>
        <end position="189"/>
    </location>
</feature>
<evidence type="ECO:0000259" key="7">
    <source>
        <dbReference type="Pfam" id="PF00892"/>
    </source>
</evidence>
<feature type="domain" description="EamA" evidence="7">
    <location>
        <begin position="19"/>
        <end position="148"/>
    </location>
</feature>
<keyword evidence="4 6" id="KW-1133">Transmembrane helix</keyword>
<feature type="transmembrane region" description="Helical" evidence="6">
    <location>
        <begin position="43"/>
        <end position="64"/>
    </location>
</feature>
<dbReference type="OrthoDB" id="9795732at2"/>
<dbReference type="PANTHER" id="PTHR42920:SF24">
    <property type="entry name" value="AROMATIC AMINO ACID EXPORTER YDDG"/>
    <property type="match status" value="1"/>
</dbReference>
<feature type="transmembrane region" description="Helical" evidence="6">
    <location>
        <begin position="227"/>
        <end position="245"/>
    </location>
</feature>
<evidence type="ECO:0000256" key="1">
    <source>
        <dbReference type="ARBA" id="ARBA00004651"/>
    </source>
</evidence>
<organism evidence="8 9">
    <name type="scientific">Acetobacter vaccinii</name>
    <dbReference type="NCBI Taxonomy" id="2592655"/>
    <lineage>
        <taxon>Bacteria</taxon>
        <taxon>Pseudomonadati</taxon>
        <taxon>Pseudomonadota</taxon>
        <taxon>Alphaproteobacteria</taxon>
        <taxon>Acetobacterales</taxon>
        <taxon>Acetobacteraceae</taxon>
        <taxon>Acetobacter</taxon>
    </lineage>
</organism>
<dbReference type="Pfam" id="PF00892">
    <property type="entry name" value="EamA"/>
    <property type="match status" value="2"/>
</dbReference>
<feature type="transmembrane region" description="Helical" evidence="6">
    <location>
        <begin position="282"/>
        <end position="302"/>
    </location>
</feature>
<protein>
    <submittedName>
        <fullName evidence="8">Drug/metabolite DMT transporter permease</fullName>
    </submittedName>
</protein>
<dbReference type="PANTHER" id="PTHR42920">
    <property type="entry name" value="OS03G0707200 PROTEIN-RELATED"/>
    <property type="match status" value="1"/>
</dbReference>
<dbReference type="EMBL" id="CP043506">
    <property type="protein sequence ID" value="QEO16523.1"/>
    <property type="molecule type" value="Genomic_DNA"/>
</dbReference>
<dbReference type="GO" id="GO:0005886">
    <property type="term" value="C:plasma membrane"/>
    <property type="evidence" value="ECO:0007669"/>
    <property type="project" value="UniProtKB-SubCell"/>
</dbReference>
<evidence type="ECO:0000256" key="3">
    <source>
        <dbReference type="ARBA" id="ARBA00022692"/>
    </source>
</evidence>
<evidence type="ECO:0000256" key="5">
    <source>
        <dbReference type="ARBA" id="ARBA00023136"/>
    </source>
</evidence>
<evidence type="ECO:0000256" key="4">
    <source>
        <dbReference type="ARBA" id="ARBA00022989"/>
    </source>
</evidence>
<feature type="transmembrane region" description="Helical" evidence="6">
    <location>
        <begin position="76"/>
        <end position="99"/>
    </location>
</feature>
<accession>A0A5C1YKD5</accession>
<evidence type="ECO:0000313" key="8">
    <source>
        <dbReference type="EMBL" id="QEO16523.1"/>
    </source>
</evidence>
<dbReference type="NCBIfam" id="NF008676">
    <property type="entry name" value="PRK11689.1"/>
    <property type="match status" value="1"/>
</dbReference>
<dbReference type="InterPro" id="IPR051258">
    <property type="entry name" value="Diverse_Substrate_Transporter"/>
</dbReference>
<dbReference type="InterPro" id="IPR000620">
    <property type="entry name" value="EamA_dom"/>
</dbReference>
<name>A0A5C1YKD5_9PROT</name>
<dbReference type="InterPro" id="IPR037185">
    <property type="entry name" value="EmrE-like"/>
</dbReference>
<proteinExistence type="predicted"/>
<dbReference type="SUPFAM" id="SSF103481">
    <property type="entry name" value="Multidrug resistance efflux transporter EmrE"/>
    <property type="match status" value="2"/>
</dbReference>
<feature type="transmembrane region" description="Helical" evidence="6">
    <location>
        <begin position="257"/>
        <end position="276"/>
    </location>
</feature>